<gene>
    <name evidence="2" type="ORF">DWV00_17570</name>
</gene>
<organism evidence="2 3">
    <name type="scientific">Trinickia dinghuensis</name>
    <dbReference type="NCBI Taxonomy" id="2291023"/>
    <lineage>
        <taxon>Bacteria</taxon>
        <taxon>Pseudomonadati</taxon>
        <taxon>Pseudomonadota</taxon>
        <taxon>Betaproteobacteria</taxon>
        <taxon>Burkholderiales</taxon>
        <taxon>Burkholderiaceae</taxon>
        <taxon>Trinickia</taxon>
    </lineage>
</organism>
<comment type="caution">
    <text evidence="2">The sequence shown here is derived from an EMBL/GenBank/DDBJ whole genome shotgun (WGS) entry which is preliminary data.</text>
</comment>
<evidence type="ECO:0000313" key="2">
    <source>
        <dbReference type="EMBL" id="RDU97679.1"/>
    </source>
</evidence>
<dbReference type="OrthoDB" id="8809825at2"/>
<evidence type="ECO:0000259" key="1">
    <source>
        <dbReference type="Pfam" id="PF01814"/>
    </source>
</evidence>
<dbReference type="Pfam" id="PF01814">
    <property type="entry name" value="Hemerythrin"/>
    <property type="match status" value="1"/>
</dbReference>
<evidence type="ECO:0000313" key="3">
    <source>
        <dbReference type="Proteomes" id="UP000256838"/>
    </source>
</evidence>
<feature type="domain" description="Hemerythrin-like" evidence="1">
    <location>
        <begin position="3"/>
        <end position="133"/>
    </location>
</feature>
<dbReference type="RefSeq" id="WP_115534869.1">
    <property type="nucleotide sequence ID" value="NZ_QRGA01000009.1"/>
</dbReference>
<dbReference type="AlphaFoldDB" id="A0A3D8JXA5"/>
<dbReference type="InterPro" id="IPR012312">
    <property type="entry name" value="Hemerythrin-like"/>
</dbReference>
<keyword evidence="3" id="KW-1185">Reference proteome</keyword>
<sequence length="136" mass="15332">MNIDKFKHQHIEIMEAVNELRHLVAEGIVRNADRIAAKMVSMSGTIKLHLSVEDSVLYPALQKSQNAAHVALGNRYRSEMDGLAAAYTQFAGKWLSAKRIADDADGFRADANTVFKALHERIQRENKELYPVLEQI</sequence>
<proteinExistence type="predicted"/>
<name>A0A3D8JXA5_9BURK</name>
<protein>
    <submittedName>
        <fullName evidence="2">Hemerythrin domain-containing protein</fullName>
    </submittedName>
</protein>
<accession>A0A3D8JXA5</accession>
<dbReference type="Proteomes" id="UP000256838">
    <property type="component" value="Unassembled WGS sequence"/>
</dbReference>
<reference evidence="2 3" key="1">
    <citation type="submission" date="2018-08" db="EMBL/GenBank/DDBJ databases">
        <title>Paraburkholderia sp. DHOM06 isolated from forest soil.</title>
        <authorList>
            <person name="Gao Z.-H."/>
            <person name="Qiu L.-H."/>
        </authorList>
    </citation>
    <scope>NUCLEOTIDE SEQUENCE [LARGE SCALE GENOMIC DNA]</scope>
    <source>
        <strain evidence="2 3">DHOM06</strain>
    </source>
</reference>
<dbReference type="EMBL" id="QRGA01000009">
    <property type="protein sequence ID" value="RDU97679.1"/>
    <property type="molecule type" value="Genomic_DNA"/>
</dbReference>
<dbReference type="Gene3D" id="1.20.120.520">
    <property type="entry name" value="nmb1532 protein domain like"/>
    <property type="match status" value="1"/>
</dbReference>